<proteinExistence type="predicted"/>
<dbReference type="SUPFAM" id="SSF54001">
    <property type="entry name" value="Cysteine proteinases"/>
    <property type="match status" value="1"/>
</dbReference>
<reference evidence="2" key="1">
    <citation type="submission" date="2020-03" db="EMBL/GenBank/DDBJ databases">
        <title>Phycicoccus flavus sp. nov., a novel endophytic actinobacterium isolated from branch of Kandelia candel.</title>
        <authorList>
            <person name="Tuo L."/>
        </authorList>
    </citation>
    <scope>NUCLEOTIDE SEQUENCE</scope>
    <source>
        <strain evidence="2">CMS6Z-2</strain>
    </source>
</reference>
<dbReference type="Gene3D" id="3.10.620.30">
    <property type="match status" value="1"/>
</dbReference>
<dbReference type="PANTHER" id="PTHR33490">
    <property type="entry name" value="BLR5614 PROTEIN-RELATED"/>
    <property type="match status" value="1"/>
</dbReference>
<dbReference type="SMART" id="SM00460">
    <property type="entry name" value="TGc"/>
    <property type="match status" value="1"/>
</dbReference>
<evidence type="ECO:0000259" key="1">
    <source>
        <dbReference type="SMART" id="SM00460"/>
    </source>
</evidence>
<dbReference type="Pfam" id="PF01841">
    <property type="entry name" value="Transglut_core"/>
    <property type="match status" value="1"/>
</dbReference>
<keyword evidence="3" id="KW-1185">Reference proteome</keyword>
<dbReference type="InterPro" id="IPR038765">
    <property type="entry name" value="Papain-like_cys_pep_sf"/>
</dbReference>
<name>A0A8T6QXQ3_9MICO</name>
<dbReference type="Proteomes" id="UP000287866">
    <property type="component" value="Unassembled WGS sequence"/>
</dbReference>
<evidence type="ECO:0000313" key="2">
    <source>
        <dbReference type="EMBL" id="NHA66599.1"/>
    </source>
</evidence>
<dbReference type="RefSeq" id="WP_164896032.1">
    <property type="nucleotide sequence ID" value="NZ_SAYU02000001.1"/>
</dbReference>
<feature type="domain" description="Transglutaminase-like" evidence="1">
    <location>
        <begin position="158"/>
        <end position="218"/>
    </location>
</feature>
<gene>
    <name evidence="2" type="ORF">EPD83_000845</name>
</gene>
<evidence type="ECO:0000313" key="3">
    <source>
        <dbReference type="Proteomes" id="UP000287866"/>
    </source>
</evidence>
<protein>
    <submittedName>
        <fullName evidence="2">Transglutaminase family protein</fullName>
    </submittedName>
</protein>
<dbReference type="AlphaFoldDB" id="A0A8T6QXQ3"/>
<dbReference type="EMBL" id="SAYU02000001">
    <property type="protein sequence ID" value="NHA66599.1"/>
    <property type="molecule type" value="Genomic_DNA"/>
</dbReference>
<dbReference type="InterPro" id="IPR002931">
    <property type="entry name" value="Transglutaminase-like"/>
</dbReference>
<sequence length="274" mass="29021">MAPALDRVEVEVEITAEVTTPGRIALCLAVAGHLGAQDALVATGPAGVVPVTPVALSHGTRVHLVDVPLGRLHVRYSGVVGRGGPGAALSPEVTDADRLTFVLPSRYCPSDRLAGWAEREFGSRADDRVRALRAAEWVHERTEYVPGSTGPGDDALVPLLTGRGVCRDYAHLLVAVLRALEIPARYVSVYAPGLSPMDSHAVAEVAVDDAWWVLDATRLAPRRSMVRAGTGRDACDAALMTTLGAQTDLPSVRVLALAQPDLPDEDPGEWVALR</sequence>
<organism evidence="2 3">
    <name type="scientific">Phycicoccus flavus</name>
    <dbReference type="NCBI Taxonomy" id="2502783"/>
    <lineage>
        <taxon>Bacteria</taxon>
        <taxon>Bacillati</taxon>
        <taxon>Actinomycetota</taxon>
        <taxon>Actinomycetes</taxon>
        <taxon>Micrococcales</taxon>
        <taxon>Intrasporangiaceae</taxon>
        <taxon>Phycicoccus</taxon>
    </lineage>
</organism>
<dbReference type="PANTHER" id="PTHR33490:SF12">
    <property type="entry name" value="BLL5557 PROTEIN"/>
    <property type="match status" value="1"/>
</dbReference>
<comment type="caution">
    <text evidence="2">The sequence shown here is derived from an EMBL/GenBank/DDBJ whole genome shotgun (WGS) entry which is preliminary data.</text>
</comment>
<accession>A0A8T6QXQ3</accession>